<dbReference type="Pfam" id="PF01548">
    <property type="entry name" value="DEDD_Tnp_IS110"/>
    <property type="match status" value="1"/>
</dbReference>
<proteinExistence type="predicted"/>
<evidence type="ECO:0000313" key="4">
    <source>
        <dbReference type="Proteomes" id="UP001500897"/>
    </source>
</evidence>
<dbReference type="InterPro" id="IPR003346">
    <property type="entry name" value="Transposase_20"/>
</dbReference>
<reference evidence="4" key="1">
    <citation type="journal article" date="2019" name="Int. J. Syst. Evol. Microbiol.">
        <title>The Global Catalogue of Microorganisms (GCM) 10K type strain sequencing project: providing services to taxonomists for standard genome sequencing and annotation.</title>
        <authorList>
            <consortium name="The Broad Institute Genomics Platform"/>
            <consortium name="The Broad Institute Genome Sequencing Center for Infectious Disease"/>
            <person name="Wu L."/>
            <person name="Ma J."/>
        </authorList>
    </citation>
    <scope>NUCLEOTIDE SEQUENCE [LARGE SCALE GENOMIC DNA]</scope>
    <source>
        <strain evidence="4">JCM 14559</strain>
    </source>
</reference>
<sequence length="404" mass="43949">MPELWAGTDAGKGEHHCTAIDADGKTVLSRRVPNNETELLELLGDVLGLADGDRVTWAVDLNAGGAALWIALLVAHGQQLLYIPGRTVHHASAAYRGSGKTDAKDAFVIADTARMRRDLQPLQETAEIAVDLRILTARRMDLSADRTRAINRLRAQMLEYFPALERAFDYSTSKSALVLLTGYQTPAALRRIGRARLATWLKNHGVRTAPAAKNTADAALTAAEAQFTAVPGEKTCAKMVHTLAREVMSLDQEIAELEALIEGRFREHPDAEVITSMPGIGDMLGAEFIAATGGDMTAFGTPDRLAGVAGLAPVPRDSGKISGNLRRPRRYSRRLLRMFYLSAQVASICCPVSKAFYQRKRTEGKTHKQAVLALARRRLNVLWALIRDHRTFQAVTPSPAAAAA</sequence>
<dbReference type="InterPro" id="IPR047650">
    <property type="entry name" value="Transpos_IS110"/>
</dbReference>
<organism evidence="3 4">
    <name type="scientific">Kitasatospora saccharophila</name>
    <dbReference type="NCBI Taxonomy" id="407973"/>
    <lineage>
        <taxon>Bacteria</taxon>
        <taxon>Bacillati</taxon>
        <taxon>Actinomycetota</taxon>
        <taxon>Actinomycetes</taxon>
        <taxon>Kitasatosporales</taxon>
        <taxon>Streptomycetaceae</taxon>
        <taxon>Kitasatospora</taxon>
    </lineage>
</organism>
<dbReference type="Pfam" id="PF02371">
    <property type="entry name" value="Transposase_20"/>
    <property type="match status" value="1"/>
</dbReference>
<gene>
    <name evidence="3" type="ORF">GCM10009759_79840</name>
</gene>
<dbReference type="PANTHER" id="PTHR33055">
    <property type="entry name" value="TRANSPOSASE FOR INSERTION SEQUENCE ELEMENT IS1111A"/>
    <property type="match status" value="1"/>
</dbReference>
<evidence type="ECO:0000259" key="2">
    <source>
        <dbReference type="Pfam" id="PF02371"/>
    </source>
</evidence>
<dbReference type="Proteomes" id="UP001500897">
    <property type="component" value="Unassembled WGS sequence"/>
</dbReference>
<feature type="domain" description="Transposase IS110-like N-terminal" evidence="1">
    <location>
        <begin position="6"/>
        <end position="162"/>
    </location>
</feature>
<dbReference type="EMBL" id="BAAANS010000152">
    <property type="protein sequence ID" value="GAA2127634.1"/>
    <property type="molecule type" value="Genomic_DNA"/>
</dbReference>
<protein>
    <submittedName>
        <fullName evidence="3">IS110 family transposase</fullName>
    </submittedName>
</protein>
<evidence type="ECO:0000313" key="3">
    <source>
        <dbReference type="EMBL" id="GAA2127634.1"/>
    </source>
</evidence>
<accession>A0ABP5K744</accession>
<dbReference type="InterPro" id="IPR002525">
    <property type="entry name" value="Transp_IS110-like_N"/>
</dbReference>
<comment type="caution">
    <text evidence="3">The sequence shown here is derived from an EMBL/GenBank/DDBJ whole genome shotgun (WGS) entry which is preliminary data.</text>
</comment>
<evidence type="ECO:0000259" key="1">
    <source>
        <dbReference type="Pfam" id="PF01548"/>
    </source>
</evidence>
<dbReference type="NCBIfam" id="NF033542">
    <property type="entry name" value="transpos_IS110"/>
    <property type="match status" value="1"/>
</dbReference>
<name>A0ABP5K744_9ACTN</name>
<dbReference type="PANTHER" id="PTHR33055:SF3">
    <property type="entry name" value="PUTATIVE TRANSPOSASE FOR IS117-RELATED"/>
    <property type="match status" value="1"/>
</dbReference>
<feature type="domain" description="Transposase IS116/IS110/IS902 C-terminal" evidence="2">
    <location>
        <begin position="272"/>
        <end position="358"/>
    </location>
</feature>
<keyword evidence="4" id="KW-1185">Reference proteome</keyword>